<feature type="transmembrane region" description="Helical" evidence="6">
    <location>
        <begin position="48"/>
        <end position="78"/>
    </location>
</feature>
<keyword evidence="9" id="KW-1185">Reference proteome</keyword>
<evidence type="ECO:0000256" key="2">
    <source>
        <dbReference type="ARBA" id="ARBA00009671"/>
    </source>
</evidence>
<dbReference type="GO" id="GO:0005254">
    <property type="term" value="F:chloride channel activity"/>
    <property type="evidence" value="ECO:0007669"/>
    <property type="project" value="TreeGrafter"/>
</dbReference>
<evidence type="ECO:0000313" key="9">
    <source>
        <dbReference type="Proteomes" id="UP000230423"/>
    </source>
</evidence>
<keyword evidence="3 6" id="KW-0812">Transmembrane</keyword>
<protein>
    <recommendedName>
        <fullName evidence="6">Anoctamin</fullName>
    </recommendedName>
</protein>
<evidence type="ECO:0000256" key="3">
    <source>
        <dbReference type="ARBA" id="ARBA00022692"/>
    </source>
</evidence>
<keyword evidence="4 6" id="KW-1133">Transmembrane helix</keyword>
<dbReference type="Proteomes" id="UP000230423">
    <property type="component" value="Unassembled WGS sequence"/>
</dbReference>
<reference evidence="8 9" key="1">
    <citation type="submission" date="2015-09" db="EMBL/GenBank/DDBJ databases">
        <title>Draft genome of the parasitic nematode Teladorsagia circumcincta isolate WARC Sus (inbred).</title>
        <authorList>
            <person name="Mitreva M."/>
        </authorList>
    </citation>
    <scope>NUCLEOTIDE SEQUENCE [LARGE SCALE GENOMIC DNA]</scope>
    <source>
        <strain evidence="8 9">S</strain>
    </source>
</reference>
<name>A0A2G9TAC2_TELCI</name>
<dbReference type="PANTHER" id="PTHR12308:SF73">
    <property type="entry name" value="ANOCTAMIN"/>
    <property type="match status" value="1"/>
</dbReference>
<comment type="caution">
    <text evidence="6">Lacks conserved residue(s) required for the propagation of feature annotation.</text>
</comment>
<evidence type="ECO:0000313" key="8">
    <source>
        <dbReference type="EMBL" id="PIO54917.1"/>
    </source>
</evidence>
<comment type="similarity">
    <text evidence="2 6">Belongs to the anoctamin family.</text>
</comment>
<feature type="domain" description="Anoctamin transmembrane" evidence="7">
    <location>
        <begin position="40"/>
        <end position="78"/>
    </location>
</feature>
<keyword evidence="5 6" id="KW-0472">Membrane</keyword>
<proteinExistence type="inferred from homology"/>
<dbReference type="OrthoDB" id="296386at2759"/>
<evidence type="ECO:0000256" key="5">
    <source>
        <dbReference type="ARBA" id="ARBA00023136"/>
    </source>
</evidence>
<sequence>MKQNSFVTYVEMMNEIEKDPRKKLGGLWTRFLRFQPLGLVRDYFGEQIAFYFAWQGTFLTMLWPATFFGLAVFAYGVVKR</sequence>
<dbReference type="InterPro" id="IPR007632">
    <property type="entry name" value="Anoctamin"/>
</dbReference>
<dbReference type="Pfam" id="PF04547">
    <property type="entry name" value="Anoctamin"/>
    <property type="match status" value="1"/>
</dbReference>
<evidence type="ECO:0000256" key="4">
    <source>
        <dbReference type="ARBA" id="ARBA00022989"/>
    </source>
</evidence>
<dbReference type="PANTHER" id="PTHR12308">
    <property type="entry name" value="ANOCTAMIN"/>
    <property type="match status" value="1"/>
</dbReference>
<evidence type="ECO:0000259" key="7">
    <source>
        <dbReference type="Pfam" id="PF04547"/>
    </source>
</evidence>
<dbReference type="EMBL" id="KZ390961">
    <property type="protein sequence ID" value="PIO54917.1"/>
    <property type="molecule type" value="Genomic_DNA"/>
</dbReference>
<dbReference type="GO" id="GO:0005886">
    <property type="term" value="C:plasma membrane"/>
    <property type="evidence" value="ECO:0007669"/>
    <property type="project" value="TreeGrafter"/>
</dbReference>
<dbReference type="InterPro" id="IPR049452">
    <property type="entry name" value="Anoctamin_TM"/>
</dbReference>
<gene>
    <name evidence="8" type="ORF">TELCIR_23708</name>
</gene>
<evidence type="ECO:0000256" key="1">
    <source>
        <dbReference type="ARBA" id="ARBA00004141"/>
    </source>
</evidence>
<dbReference type="AlphaFoldDB" id="A0A2G9TAC2"/>
<organism evidence="8 9">
    <name type="scientific">Teladorsagia circumcincta</name>
    <name type="common">Brown stomach worm</name>
    <name type="synonym">Ostertagia circumcincta</name>
    <dbReference type="NCBI Taxonomy" id="45464"/>
    <lineage>
        <taxon>Eukaryota</taxon>
        <taxon>Metazoa</taxon>
        <taxon>Ecdysozoa</taxon>
        <taxon>Nematoda</taxon>
        <taxon>Chromadorea</taxon>
        <taxon>Rhabditida</taxon>
        <taxon>Rhabditina</taxon>
        <taxon>Rhabditomorpha</taxon>
        <taxon>Strongyloidea</taxon>
        <taxon>Trichostrongylidae</taxon>
        <taxon>Teladorsagia</taxon>
    </lineage>
</organism>
<comment type="subcellular location">
    <subcellularLocation>
        <location evidence="1 6">Membrane</location>
        <topology evidence="1 6">Multi-pass membrane protein</topology>
    </subcellularLocation>
</comment>
<accession>A0A2G9TAC2</accession>
<evidence type="ECO:0000256" key="6">
    <source>
        <dbReference type="RuleBase" id="RU280814"/>
    </source>
</evidence>